<dbReference type="SMART" id="SM00248">
    <property type="entry name" value="ANK"/>
    <property type="match status" value="2"/>
</dbReference>
<dbReference type="PROSITE" id="PS50088">
    <property type="entry name" value="ANK_REPEAT"/>
    <property type="match status" value="1"/>
</dbReference>
<organism evidence="9 10">
    <name type="scientific">Ascobolus immersus RN42</name>
    <dbReference type="NCBI Taxonomy" id="1160509"/>
    <lineage>
        <taxon>Eukaryota</taxon>
        <taxon>Fungi</taxon>
        <taxon>Dikarya</taxon>
        <taxon>Ascomycota</taxon>
        <taxon>Pezizomycotina</taxon>
        <taxon>Pezizomycetes</taxon>
        <taxon>Pezizales</taxon>
        <taxon>Ascobolaceae</taxon>
        <taxon>Ascobolus</taxon>
    </lineage>
</organism>
<keyword evidence="2" id="KW-0749">Sporulation</keyword>
<evidence type="ECO:0000256" key="5">
    <source>
        <dbReference type="PROSITE-ProRule" id="PRU00023"/>
    </source>
</evidence>
<evidence type="ECO:0000313" key="9">
    <source>
        <dbReference type="EMBL" id="RPA85976.1"/>
    </source>
</evidence>
<dbReference type="Gene3D" id="3.10.260.10">
    <property type="entry name" value="Transcription regulator HTH, APSES-type DNA-binding domain"/>
    <property type="match status" value="1"/>
</dbReference>
<evidence type="ECO:0000256" key="3">
    <source>
        <dbReference type="ARBA" id="ARBA00023043"/>
    </source>
</evidence>
<evidence type="ECO:0000256" key="2">
    <source>
        <dbReference type="ARBA" id="ARBA00022969"/>
    </source>
</evidence>
<dbReference type="Pfam" id="PF00023">
    <property type="entry name" value="Ank"/>
    <property type="match status" value="1"/>
</dbReference>
<keyword evidence="1" id="KW-0677">Repeat</keyword>
<feature type="region of interest" description="Disordered" evidence="7">
    <location>
        <begin position="349"/>
        <end position="384"/>
    </location>
</feature>
<dbReference type="SUPFAM" id="SSF48403">
    <property type="entry name" value="Ankyrin repeat"/>
    <property type="match status" value="1"/>
</dbReference>
<keyword evidence="4" id="KW-0183">Conidiation</keyword>
<dbReference type="EMBL" id="ML119651">
    <property type="protein sequence ID" value="RPA85976.1"/>
    <property type="molecule type" value="Genomic_DNA"/>
</dbReference>
<protein>
    <recommendedName>
        <fullName evidence="8">HTH APSES-type domain-containing protein</fullName>
    </recommendedName>
</protein>
<keyword evidence="6" id="KW-0175">Coiled coil</keyword>
<dbReference type="GO" id="GO:0048315">
    <property type="term" value="P:conidium formation"/>
    <property type="evidence" value="ECO:0007669"/>
    <property type="project" value="UniProtKB-KW"/>
</dbReference>
<dbReference type="Proteomes" id="UP000275078">
    <property type="component" value="Unassembled WGS sequence"/>
</dbReference>
<feature type="compositionally biased region" description="Basic and acidic residues" evidence="7">
    <location>
        <begin position="292"/>
        <end position="305"/>
    </location>
</feature>
<feature type="repeat" description="ANK" evidence="5">
    <location>
        <begin position="581"/>
        <end position="613"/>
    </location>
</feature>
<feature type="region of interest" description="Disordered" evidence="7">
    <location>
        <begin position="1"/>
        <end position="32"/>
    </location>
</feature>
<dbReference type="InterPro" id="IPR051642">
    <property type="entry name" value="SWI6-like"/>
</dbReference>
<dbReference type="InterPro" id="IPR002110">
    <property type="entry name" value="Ankyrin_rpt"/>
</dbReference>
<dbReference type="Pfam" id="PF13637">
    <property type="entry name" value="Ank_4"/>
    <property type="match status" value="1"/>
</dbReference>
<dbReference type="GO" id="GO:0003713">
    <property type="term" value="F:transcription coactivator activity"/>
    <property type="evidence" value="ECO:0007669"/>
    <property type="project" value="TreeGrafter"/>
</dbReference>
<feature type="coiled-coil region" evidence="6">
    <location>
        <begin position="686"/>
        <end position="713"/>
    </location>
</feature>
<feature type="compositionally biased region" description="Polar residues" evidence="7">
    <location>
        <begin position="249"/>
        <end position="290"/>
    </location>
</feature>
<feature type="domain" description="HTH APSES-type" evidence="8">
    <location>
        <begin position="71"/>
        <end position="172"/>
    </location>
</feature>
<feature type="region of interest" description="Disordered" evidence="7">
    <location>
        <begin position="217"/>
        <end position="318"/>
    </location>
</feature>
<name>A0A3N4IJZ4_ASCIM</name>
<evidence type="ECO:0000256" key="4">
    <source>
        <dbReference type="ARBA" id="ARBA00023321"/>
    </source>
</evidence>
<dbReference type="InterPro" id="IPR036887">
    <property type="entry name" value="HTH_APSES_sf"/>
</dbReference>
<proteinExistence type="predicted"/>
<dbReference type="GO" id="GO:0030435">
    <property type="term" value="P:sporulation resulting in formation of a cellular spore"/>
    <property type="evidence" value="ECO:0007669"/>
    <property type="project" value="UniProtKB-KW"/>
</dbReference>
<dbReference type="PANTHER" id="PTHR43828">
    <property type="entry name" value="ASPARAGINASE"/>
    <property type="match status" value="1"/>
</dbReference>
<evidence type="ECO:0000313" key="10">
    <source>
        <dbReference type="Proteomes" id="UP000275078"/>
    </source>
</evidence>
<evidence type="ECO:0000259" key="8">
    <source>
        <dbReference type="PROSITE" id="PS51299"/>
    </source>
</evidence>
<dbReference type="InterPro" id="IPR018004">
    <property type="entry name" value="KilA/APSES_HTH"/>
</dbReference>
<reference evidence="9 10" key="1">
    <citation type="journal article" date="2018" name="Nat. Ecol. Evol.">
        <title>Pezizomycetes genomes reveal the molecular basis of ectomycorrhizal truffle lifestyle.</title>
        <authorList>
            <person name="Murat C."/>
            <person name="Payen T."/>
            <person name="Noel B."/>
            <person name="Kuo A."/>
            <person name="Morin E."/>
            <person name="Chen J."/>
            <person name="Kohler A."/>
            <person name="Krizsan K."/>
            <person name="Balestrini R."/>
            <person name="Da Silva C."/>
            <person name="Montanini B."/>
            <person name="Hainaut M."/>
            <person name="Levati E."/>
            <person name="Barry K.W."/>
            <person name="Belfiori B."/>
            <person name="Cichocki N."/>
            <person name="Clum A."/>
            <person name="Dockter R.B."/>
            <person name="Fauchery L."/>
            <person name="Guy J."/>
            <person name="Iotti M."/>
            <person name="Le Tacon F."/>
            <person name="Lindquist E.A."/>
            <person name="Lipzen A."/>
            <person name="Malagnac F."/>
            <person name="Mello A."/>
            <person name="Molinier V."/>
            <person name="Miyauchi S."/>
            <person name="Poulain J."/>
            <person name="Riccioni C."/>
            <person name="Rubini A."/>
            <person name="Sitrit Y."/>
            <person name="Splivallo R."/>
            <person name="Traeger S."/>
            <person name="Wang M."/>
            <person name="Zifcakova L."/>
            <person name="Wipf D."/>
            <person name="Zambonelli A."/>
            <person name="Paolocci F."/>
            <person name="Nowrousian M."/>
            <person name="Ottonello S."/>
            <person name="Baldrian P."/>
            <person name="Spatafora J.W."/>
            <person name="Henrissat B."/>
            <person name="Nagy L.G."/>
            <person name="Aury J.M."/>
            <person name="Wincker P."/>
            <person name="Grigoriev I.V."/>
            <person name="Bonfante P."/>
            <person name="Martin F.M."/>
        </authorList>
    </citation>
    <scope>NUCLEOTIDE SEQUENCE [LARGE SCALE GENOMIC DNA]</scope>
    <source>
        <strain evidence="9 10">RN42</strain>
    </source>
</reference>
<dbReference type="PROSITE" id="PS51299">
    <property type="entry name" value="HTH_APSES"/>
    <property type="match status" value="1"/>
</dbReference>
<evidence type="ECO:0000256" key="7">
    <source>
        <dbReference type="SAM" id="MobiDB-lite"/>
    </source>
</evidence>
<dbReference type="InterPro" id="IPR003163">
    <property type="entry name" value="Tscrpt_reg_HTH_APSES-type"/>
</dbReference>
<dbReference type="OrthoDB" id="6718656at2759"/>
<feature type="compositionally biased region" description="Low complexity" evidence="7">
    <location>
        <begin position="349"/>
        <end position="380"/>
    </location>
</feature>
<dbReference type="STRING" id="1160509.A0A3N4IJZ4"/>
<dbReference type="InterPro" id="IPR036770">
    <property type="entry name" value="Ankyrin_rpt-contain_sf"/>
</dbReference>
<dbReference type="GO" id="GO:0033309">
    <property type="term" value="C:SBF transcription complex"/>
    <property type="evidence" value="ECO:0007669"/>
    <property type="project" value="TreeGrafter"/>
</dbReference>
<feature type="compositionally biased region" description="Polar residues" evidence="7">
    <location>
        <begin position="227"/>
        <end position="240"/>
    </location>
</feature>
<dbReference type="AlphaFoldDB" id="A0A3N4IJZ4"/>
<feature type="compositionally biased region" description="Pro residues" evidence="7">
    <location>
        <begin position="9"/>
        <end position="25"/>
    </location>
</feature>
<gene>
    <name evidence="9" type="ORF">BJ508DRAFT_322126</name>
</gene>
<dbReference type="GO" id="GO:0001228">
    <property type="term" value="F:DNA-binding transcription activator activity, RNA polymerase II-specific"/>
    <property type="evidence" value="ECO:0007669"/>
    <property type="project" value="UniProtKB-ARBA"/>
</dbReference>
<sequence length="873" mass="95424">MASSQTSRGPPPPPQTHPHPHPPPALVRHNSSSMTTSSLLNFSAGSAPSISSTPAATPPPQTYNALTAPFIYTAVYSAVPVYEMTVNNVAVMRRRKDSWLNATQILKVAGIDKGKRTKVLEKEILAGEHEKVQGGYGKISYERGVAFCKQHKVYDLLAPLLHFDENSAPGGPDATPTKEQAMAARRKQMYSTGMGYGNASTGPLFPQISSTLTHALSAMNKPKPGTPSLSRQSSNNTVTAPSPRVENIPPSQYQPPTLSQERSFGQMSQIDSAYSSQIHQFQSQNASQEVQEPPRKRARSSEREGPGQQPPSQRQRQEPMLGQFQVNQQPQQHYMQQQPPQEFIPASQPQMQTMQTQMQQPQPQMQQLQQQPQQTQQEQQVFKEETVPTDPALMETLQPQPLQPLNLEDYGDVEQIQHALMNLFVEGADTQSILDTIPPHLIDLPIDSYKNAALHWAASLAKPLLLRALINKGANIFRVNAQGETALMRGCFVINNYNDSTFPALLDMLHPTIPMADNSGRTILHHIAIKSGMKNRSQDSRYYLESLLEFIVRNSTSNSSTNSIIPFTRFLALVVNARDSNGDTALNIAARIGNKPILSQLLDIGASPHLPNRAGLRPTDFGIGAPTPSTEAPVPPADLDPIPKPLAEKSQDIVDSIRDLIQTLDLDFHAELAAKQSQITQTLTSLREASAKCAEESRQLEQLRQDRATLGRLRRYAATLTLELEAEEKRCGILPGTPKVTAGLDAEALMATASAGLGAVSPPKPIPSPTLPLPLTPPAPIDPASLPSTKTLLALKRAYLANEVRLKEEITELKGKSTELEETYRKVVALCTDMDEAQVEGLLEGLVQAVESEGEGLEEGRVLGFLRKVEGGV</sequence>
<dbReference type="SMART" id="SM01252">
    <property type="entry name" value="KilA-N"/>
    <property type="match status" value="1"/>
</dbReference>
<accession>A0A3N4IJZ4</accession>
<evidence type="ECO:0000256" key="6">
    <source>
        <dbReference type="SAM" id="Coils"/>
    </source>
</evidence>
<dbReference type="PROSITE" id="PS50297">
    <property type="entry name" value="ANK_REP_REGION"/>
    <property type="match status" value="1"/>
</dbReference>
<keyword evidence="10" id="KW-1185">Reference proteome</keyword>
<keyword evidence="3 5" id="KW-0040">ANK repeat</keyword>
<dbReference type="SUPFAM" id="SSF54616">
    <property type="entry name" value="DNA-binding domain of Mlu1-box binding protein MBP1"/>
    <property type="match status" value="1"/>
</dbReference>
<dbReference type="Gene3D" id="1.25.40.20">
    <property type="entry name" value="Ankyrin repeat-containing domain"/>
    <property type="match status" value="1"/>
</dbReference>
<evidence type="ECO:0000256" key="1">
    <source>
        <dbReference type="ARBA" id="ARBA00022737"/>
    </source>
</evidence>
<dbReference type="GO" id="GO:0003677">
    <property type="term" value="F:DNA binding"/>
    <property type="evidence" value="ECO:0007669"/>
    <property type="project" value="InterPro"/>
</dbReference>
<dbReference type="PANTHER" id="PTHR43828:SF3">
    <property type="entry name" value="CHROMO DOMAIN-CONTAINING PROTEIN"/>
    <property type="match status" value="1"/>
</dbReference>
<dbReference type="GO" id="GO:0030907">
    <property type="term" value="C:MBF transcription complex"/>
    <property type="evidence" value="ECO:0007669"/>
    <property type="project" value="TreeGrafter"/>
</dbReference>